<accession>A0A0N1EQA7</accession>
<dbReference type="RefSeq" id="WP_054203935.1">
    <property type="nucleotide sequence ID" value="NZ_LHPH01000001.1"/>
</dbReference>
<dbReference type="EMBL" id="LHPH01000001">
    <property type="protein sequence ID" value="KPH65626.1"/>
    <property type="molecule type" value="Genomic_DNA"/>
</dbReference>
<dbReference type="GO" id="GO:0016887">
    <property type="term" value="F:ATP hydrolysis activity"/>
    <property type="evidence" value="ECO:0007669"/>
    <property type="project" value="InterPro"/>
</dbReference>
<dbReference type="SMART" id="SM00382">
    <property type="entry name" value="AAA"/>
    <property type="match status" value="1"/>
</dbReference>
<keyword evidence="6" id="KW-1185">Reference proteome</keyword>
<dbReference type="PANTHER" id="PTHR42939:SF1">
    <property type="entry name" value="ABC TRANSPORTER ATP-BINDING PROTEIN ALBC-RELATED"/>
    <property type="match status" value="1"/>
</dbReference>
<dbReference type="CDD" id="cd03230">
    <property type="entry name" value="ABC_DR_subfamily_A"/>
    <property type="match status" value="1"/>
</dbReference>
<proteinExistence type="predicted"/>
<organism evidence="5 6">
    <name type="scientific">Pseudoalteromonas porphyrae</name>
    <dbReference type="NCBI Taxonomy" id="187330"/>
    <lineage>
        <taxon>Bacteria</taxon>
        <taxon>Pseudomonadati</taxon>
        <taxon>Pseudomonadota</taxon>
        <taxon>Gammaproteobacteria</taxon>
        <taxon>Alteromonadales</taxon>
        <taxon>Pseudoalteromonadaceae</taxon>
        <taxon>Pseudoalteromonas</taxon>
    </lineage>
</organism>
<evidence type="ECO:0000313" key="6">
    <source>
        <dbReference type="Proteomes" id="UP000037848"/>
    </source>
</evidence>
<dbReference type="PANTHER" id="PTHR42939">
    <property type="entry name" value="ABC TRANSPORTER ATP-BINDING PROTEIN ALBC-RELATED"/>
    <property type="match status" value="1"/>
</dbReference>
<keyword evidence="3 5" id="KW-0067">ATP-binding</keyword>
<dbReference type="STRING" id="187330.AMS58_05005"/>
<dbReference type="PATRIC" id="fig|187330.3.peg.313"/>
<evidence type="ECO:0000256" key="1">
    <source>
        <dbReference type="ARBA" id="ARBA00022448"/>
    </source>
</evidence>
<feature type="domain" description="ABC transporter" evidence="4">
    <location>
        <begin position="2"/>
        <end position="231"/>
    </location>
</feature>
<dbReference type="Proteomes" id="UP000037848">
    <property type="component" value="Unassembled WGS sequence"/>
</dbReference>
<name>A0A0N1EQA7_9GAMM</name>
<keyword evidence="2" id="KW-0547">Nucleotide-binding</keyword>
<comment type="caution">
    <text evidence="5">The sequence shown here is derived from an EMBL/GenBank/DDBJ whole genome shotgun (WGS) entry which is preliminary data.</text>
</comment>
<evidence type="ECO:0000259" key="4">
    <source>
        <dbReference type="PROSITE" id="PS50893"/>
    </source>
</evidence>
<dbReference type="SUPFAM" id="SSF52540">
    <property type="entry name" value="P-loop containing nucleoside triphosphate hydrolases"/>
    <property type="match status" value="1"/>
</dbReference>
<dbReference type="GO" id="GO:0005524">
    <property type="term" value="F:ATP binding"/>
    <property type="evidence" value="ECO:0007669"/>
    <property type="project" value="UniProtKB-KW"/>
</dbReference>
<reference evidence="5 6" key="1">
    <citation type="submission" date="2015-08" db="EMBL/GenBank/DDBJ databases">
        <title>Draft Genome Sequence of Pseudoalteromonas porphyrae UCD-SED14.</title>
        <authorList>
            <person name="Coil D.A."/>
            <person name="Jospin G."/>
            <person name="Lee R.D."/>
            <person name="Eisen J.A."/>
        </authorList>
    </citation>
    <scope>NUCLEOTIDE SEQUENCE [LARGE SCALE GENOMIC DNA]</scope>
    <source>
        <strain evidence="5 6">UCD-SED14</strain>
    </source>
</reference>
<dbReference type="Gene3D" id="3.40.50.300">
    <property type="entry name" value="P-loop containing nucleotide triphosphate hydrolases"/>
    <property type="match status" value="1"/>
</dbReference>
<dbReference type="AlphaFoldDB" id="A0A0N1EQA7"/>
<dbReference type="OrthoDB" id="9804819at2"/>
<evidence type="ECO:0000256" key="3">
    <source>
        <dbReference type="ARBA" id="ARBA00022840"/>
    </source>
</evidence>
<sequence>MIEISHLSKSFGDNHALNDLCLSVPAGQVTCLLGANGAGKSTTLNLLLNFIEPDSGRMTIDSIDVQLEPEKSKQKLVYLPEQVNLFEEFDAIENLHYLASLTKQSTTNEEIAAALTQTGLQQSAWKNPLSSYSKGMRQKVGIAFAILRKAKVLLLDEPTSGLDPSATREFIKIIDLLAQRGAAILMVTHDLYCAHCLATQIGIMKQGQLRTLLDNKNLSLDDLEANYHHIISGDELPQQAQSKNIKSSEPELV</sequence>
<dbReference type="InterPro" id="IPR003439">
    <property type="entry name" value="ABC_transporter-like_ATP-bd"/>
</dbReference>
<evidence type="ECO:0000256" key="2">
    <source>
        <dbReference type="ARBA" id="ARBA00022741"/>
    </source>
</evidence>
<keyword evidence="1" id="KW-0813">Transport</keyword>
<gene>
    <name evidence="5" type="ORF">ADS77_01480</name>
</gene>
<dbReference type="Pfam" id="PF00005">
    <property type="entry name" value="ABC_tran"/>
    <property type="match status" value="1"/>
</dbReference>
<dbReference type="InterPro" id="IPR027417">
    <property type="entry name" value="P-loop_NTPase"/>
</dbReference>
<evidence type="ECO:0000313" key="5">
    <source>
        <dbReference type="EMBL" id="KPH65626.1"/>
    </source>
</evidence>
<dbReference type="PROSITE" id="PS50893">
    <property type="entry name" value="ABC_TRANSPORTER_2"/>
    <property type="match status" value="1"/>
</dbReference>
<dbReference type="InterPro" id="IPR003593">
    <property type="entry name" value="AAA+_ATPase"/>
</dbReference>
<protein>
    <submittedName>
        <fullName evidence="5">ABC transporter ATP-binding protein</fullName>
    </submittedName>
</protein>
<dbReference type="InterPro" id="IPR051782">
    <property type="entry name" value="ABC_Transporter_VariousFunc"/>
</dbReference>